<gene>
    <name evidence="2" type="ORF">OIU85_006087</name>
</gene>
<sequence>MKYIPLFRTRSKTVEGDSKYYNTAGHEKVDDLGLKVKQGSFVKVDPSWELVSFDESEEEKQEDDPEVDGGENQCTYEDDSWQILVPKSCTRSSEEHKTFFELLSFWRKKEEERYRRCLD</sequence>
<reference evidence="2" key="1">
    <citation type="submission" date="2022-11" db="EMBL/GenBank/DDBJ databases">
        <authorList>
            <person name="Hyden B.L."/>
            <person name="Feng K."/>
            <person name="Yates T."/>
            <person name="Jawdy S."/>
            <person name="Smart L.B."/>
            <person name="Muchero W."/>
        </authorList>
    </citation>
    <scope>NUCLEOTIDE SEQUENCE</scope>
    <source>
        <tissue evidence="2">Shoot tip</tissue>
    </source>
</reference>
<feature type="region of interest" description="Disordered" evidence="1">
    <location>
        <begin position="53"/>
        <end position="73"/>
    </location>
</feature>
<organism evidence="2 3">
    <name type="scientific">Salix viminalis</name>
    <name type="common">Common osier</name>
    <name type="synonym">Basket willow</name>
    <dbReference type="NCBI Taxonomy" id="40686"/>
    <lineage>
        <taxon>Eukaryota</taxon>
        <taxon>Viridiplantae</taxon>
        <taxon>Streptophyta</taxon>
        <taxon>Embryophyta</taxon>
        <taxon>Tracheophyta</taxon>
        <taxon>Spermatophyta</taxon>
        <taxon>Magnoliopsida</taxon>
        <taxon>eudicotyledons</taxon>
        <taxon>Gunneridae</taxon>
        <taxon>Pentapetalae</taxon>
        <taxon>rosids</taxon>
        <taxon>fabids</taxon>
        <taxon>Malpighiales</taxon>
        <taxon>Salicaceae</taxon>
        <taxon>Saliceae</taxon>
        <taxon>Salix</taxon>
    </lineage>
</organism>
<dbReference type="Proteomes" id="UP001151529">
    <property type="component" value="Chromosome 8"/>
</dbReference>
<dbReference type="EMBL" id="JAPFFL010000012">
    <property type="protein sequence ID" value="KAJ6689736.1"/>
    <property type="molecule type" value="Genomic_DNA"/>
</dbReference>
<accession>A0A9Q0PKK6</accession>
<evidence type="ECO:0000313" key="3">
    <source>
        <dbReference type="Proteomes" id="UP001151529"/>
    </source>
</evidence>
<dbReference type="OrthoDB" id="1165841at2759"/>
<dbReference type="AlphaFoldDB" id="A0A9Q0PKK6"/>
<evidence type="ECO:0000313" key="2">
    <source>
        <dbReference type="EMBL" id="KAJ6689736.1"/>
    </source>
</evidence>
<comment type="caution">
    <text evidence="2">The sequence shown here is derived from an EMBL/GenBank/DDBJ whole genome shotgun (WGS) entry which is preliminary data.</text>
</comment>
<protein>
    <submittedName>
        <fullName evidence="2">Uncharacterized protein</fullName>
    </submittedName>
</protein>
<reference evidence="2" key="2">
    <citation type="journal article" date="2023" name="Int. J. Mol. Sci.">
        <title>De Novo Assembly and Annotation of 11 Diverse Shrub Willow (Salix) Genomes Reveals Novel Gene Organization in Sex-Linked Regions.</title>
        <authorList>
            <person name="Hyden B."/>
            <person name="Feng K."/>
            <person name="Yates T.B."/>
            <person name="Jawdy S."/>
            <person name="Cereghino C."/>
            <person name="Smart L.B."/>
            <person name="Muchero W."/>
        </authorList>
    </citation>
    <scope>NUCLEOTIDE SEQUENCE [LARGE SCALE GENOMIC DNA]</scope>
    <source>
        <tissue evidence="2">Shoot tip</tissue>
    </source>
</reference>
<proteinExistence type="predicted"/>
<evidence type="ECO:0000256" key="1">
    <source>
        <dbReference type="SAM" id="MobiDB-lite"/>
    </source>
</evidence>
<keyword evidence="3" id="KW-1185">Reference proteome</keyword>
<feature type="compositionally biased region" description="Acidic residues" evidence="1">
    <location>
        <begin position="53"/>
        <end position="69"/>
    </location>
</feature>
<name>A0A9Q0PKK6_SALVM</name>